<dbReference type="GO" id="GO:0006900">
    <property type="term" value="P:vesicle budding from membrane"/>
    <property type="evidence" value="ECO:0007669"/>
    <property type="project" value="TreeGrafter"/>
</dbReference>
<dbReference type="Gene3D" id="6.10.140.1230">
    <property type="match status" value="1"/>
</dbReference>
<feature type="compositionally biased region" description="Basic and acidic residues" evidence="1">
    <location>
        <begin position="394"/>
        <end position="438"/>
    </location>
</feature>
<dbReference type="EMBL" id="LT853700">
    <property type="protein sequence ID" value="SMQ54149.1"/>
    <property type="molecule type" value="Genomic_DNA"/>
</dbReference>
<dbReference type="GO" id="GO:0032511">
    <property type="term" value="P:late endosome to vacuole transport via multivesicular body sorting pathway"/>
    <property type="evidence" value="ECO:0007669"/>
    <property type="project" value="TreeGrafter"/>
</dbReference>
<dbReference type="GO" id="GO:0000815">
    <property type="term" value="C:ESCRT III complex"/>
    <property type="evidence" value="ECO:0007669"/>
    <property type="project" value="TreeGrafter"/>
</dbReference>
<dbReference type="InterPro" id="IPR005024">
    <property type="entry name" value="Snf7_fam"/>
</dbReference>
<keyword evidence="3" id="KW-1185">Reference proteome</keyword>
<evidence type="ECO:0000256" key="1">
    <source>
        <dbReference type="SAM" id="MobiDB-lite"/>
    </source>
</evidence>
<dbReference type="GO" id="GO:0009898">
    <property type="term" value="C:cytoplasmic side of plasma membrane"/>
    <property type="evidence" value="ECO:0007669"/>
    <property type="project" value="TreeGrafter"/>
</dbReference>
<proteinExistence type="predicted"/>
<sequence>MSELLEFLRTHEEAFRSRSRLASLYSDFRSQRQTNPDGYTANSSAWLRALTSAAKAGLLPSPSGAQNDRFVLNGGEELLRNLEGEYGRPLALSAVLQDAIQAGALVELRTFLNKKESLYKKRWVPTVGEVVGWGLRQLGVIGDSEDRLVKGNFVVVANVEAAAKAVLDTISKTATSPSSRIFSREMFANTFGPHLGAQDGLSSNDLSVLMVHLARDRQAISYHDASGTIKFASPTEPVPSPVTEEDISIASLRSLIGSLSPQIDLLTDQIAASDKAAREAVSKKQLHSAKIALRQKKAAETKLSQRTATLTQLEDVYAKIEQASDQVEIVKVMEASGAALKSLNKQTGGVERVQDVMDGLREEMMNADEIGNAINELSSGEIDEGEVEDELEALEKVEKDKVDAKEKAEKDRKEEAEREERQKKELDEAEQTRLKLAELESLGTPPTEVKSQDTVMKEAEQSTA</sequence>
<accession>A0A1X7S3D6</accession>
<dbReference type="Pfam" id="PF03357">
    <property type="entry name" value="Snf7"/>
    <property type="match status" value="1"/>
</dbReference>
<dbReference type="GO" id="GO:0005771">
    <property type="term" value="C:multivesicular body"/>
    <property type="evidence" value="ECO:0007669"/>
    <property type="project" value="TreeGrafter"/>
</dbReference>
<reference evidence="2 3" key="1">
    <citation type="submission" date="2016-06" db="EMBL/GenBank/DDBJ databases">
        <authorList>
            <person name="Kjaerup R.B."/>
            <person name="Dalgaard T.S."/>
            <person name="Juul-Madsen H.R."/>
        </authorList>
    </citation>
    <scope>NUCLEOTIDE SEQUENCE [LARGE SCALE GENOMIC DNA]</scope>
</reference>
<feature type="compositionally biased region" description="Basic and acidic residues" evidence="1">
    <location>
        <begin position="455"/>
        <end position="464"/>
    </location>
</feature>
<evidence type="ECO:0000313" key="3">
    <source>
        <dbReference type="Proteomes" id="UP000215127"/>
    </source>
</evidence>
<organism evidence="2 3">
    <name type="scientific">Zymoseptoria tritici (strain ST99CH_3D7)</name>
    <dbReference type="NCBI Taxonomy" id="1276538"/>
    <lineage>
        <taxon>Eukaryota</taxon>
        <taxon>Fungi</taxon>
        <taxon>Dikarya</taxon>
        <taxon>Ascomycota</taxon>
        <taxon>Pezizomycotina</taxon>
        <taxon>Dothideomycetes</taxon>
        <taxon>Dothideomycetidae</taxon>
        <taxon>Mycosphaerellales</taxon>
        <taxon>Mycosphaerellaceae</taxon>
        <taxon>Zymoseptoria</taxon>
    </lineage>
</organism>
<dbReference type="STRING" id="1276538.A0A1X7S3D6"/>
<protein>
    <recommendedName>
        <fullName evidence="4">SNF7 family protein</fullName>
    </recommendedName>
</protein>
<feature type="region of interest" description="Disordered" evidence="1">
    <location>
        <begin position="394"/>
        <end position="464"/>
    </location>
</feature>
<gene>
    <name evidence="2" type="ORF">ZT3D7_G9303</name>
</gene>
<dbReference type="AlphaFoldDB" id="A0A1X7S3D6"/>
<dbReference type="PANTHER" id="PTHR22761:SF18">
    <property type="entry name" value="SORTING PROTEIN SNF7 FAMILY PROTEIN, PUTATIVE (AFU_ORTHOLOGUE AFUA_2G16692)-RELATED"/>
    <property type="match status" value="1"/>
</dbReference>
<evidence type="ECO:0008006" key="4">
    <source>
        <dbReference type="Google" id="ProtNLM"/>
    </source>
</evidence>
<dbReference type="Proteomes" id="UP000215127">
    <property type="component" value="Chromosome 9"/>
</dbReference>
<name>A0A1X7S3D6_ZYMT9</name>
<evidence type="ECO:0000313" key="2">
    <source>
        <dbReference type="EMBL" id="SMQ54149.1"/>
    </source>
</evidence>
<dbReference type="PANTHER" id="PTHR22761">
    <property type="entry name" value="CHARGED MULTIVESICULAR BODY PROTEIN"/>
    <property type="match status" value="1"/>
</dbReference>